<evidence type="ECO:0000313" key="12">
    <source>
        <dbReference type="Proteomes" id="UP000305202"/>
    </source>
</evidence>
<dbReference type="EC" id="3.4.23.36" evidence="9"/>
<evidence type="ECO:0000256" key="7">
    <source>
        <dbReference type="ARBA" id="ARBA00022989"/>
    </source>
</evidence>
<organism evidence="11 12">
    <name type="scientific">Martelella alba</name>
    <dbReference type="NCBI Taxonomy" id="2590451"/>
    <lineage>
        <taxon>Bacteria</taxon>
        <taxon>Pseudomonadati</taxon>
        <taxon>Pseudomonadota</taxon>
        <taxon>Alphaproteobacteria</taxon>
        <taxon>Hyphomicrobiales</taxon>
        <taxon>Aurantimonadaceae</taxon>
        <taxon>Martelella</taxon>
    </lineage>
</organism>
<evidence type="ECO:0000313" key="11">
    <source>
        <dbReference type="EMBL" id="TKI08715.1"/>
    </source>
</evidence>
<keyword evidence="12" id="KW-1185">Reference proteome</keyword>
<feature type="transmembrane region" description="Helical" evidence="9">
    <location>
        <begin position="137"/>
        <end position="157"/>
    </location>
</feature>
<comment type="function">
    <text evidence="9">This protein specifically catalyzes the removal of signal peptides from prolipoproteins.</text>
</comment>
<keyword evidence="3 9" id="KW-0645">Protease</keyword>
<dbReference type="EMBL" id="SZPQ01000001">
    <property type="protein sequence ID" value="TKI08715.1"/>
    <property type="molecule type" value="Genomic_DNA"/>
</dbReference>
<evidence type="ECO:0000256" key="4">
    <source>
        <dbReference type="ARBA" id="ARBA00022692"/>
    </source>
</evidence>
<comment type="subcellular location">
    <subcellularLocation>
        <location evidence="9">Cell membrane</location>
        <topology evidence="9">Multi-pass membrane protein</topology>
    </subcellularLocation>
</comment>
<dbReference type="PRINTS" id="PR00781">
    <property type="entry name" value="LIPOSIGPTASE"/>
</dbReference>
<evidence type="ECO:0000256" key="2">
    <source>
        <dbReference type="ARBA" id="ARBA00022475"/>
    </source>
</evidence>
<accession>A0ABY2SR71</accession>
<name>A0ABY2SR71_9HYPH</name>
<evidence type="ECO:0000256" key="3">
    <source>
        <dbReference type="ARBA" id="ARBA00022670"/>
    </source>
</evidence>
<keyword evidence="4 9" id="KW-0812">Transmembrane</keyword>
<sequence length="168" mass="19004">MKKSLTSTGLRWLWLTVAVLIVDLGTKQWIMQHFMLHETVAVMPFINLFYAQNYGAAFSFLADKGGWQRWLFALIALGIALALLWMMYRADYRQRLSNCAYALILGGAIGNLSDRLVHGVVIDFIDFYVNDWHWPTFNVADSAICIGAALIVLDGFLRPSDKTARQKG</sequence>
<keyword evidence="6 9" id="KW-0378">Hydrolase</keyword>
<evidence type="ECO:0000256" key="10">
    <source>
        <dbReference type="RuleBase" id="RU004181"/>
    </source>
</evidence>
<evidence type="ECO:0000256" key="5">
    <source>
        <dbReference type="ARBA" id="ARBA00022750"/>
    </source>
</evidence>
<dbReference type="RefSeq" id="WP_136988026.1">
    <property type="nucleotide sequence ID" value="NZ_SZPQ01000001.1"/>
</dbReference>
<dbReference type="PANTHER" id="PTHR33695:SF1">
    <property type="entry name" value="LIPOPROTEIN SIGNAL PEPTIDASE"/>
    <property type="match status" value="1"/>
</dbReference>
<keyword evidence="7 9" id="KW-1133">Transmembrane helix</keyword>
<dbReference type="NCBIfam" id="TIGR00077">
    <property type="entry name" value="lspA"/>
    <property type="match status" value="1"/>
</dbReference>
<comment type="pathway">
    <text evidence="9">Protein modification; lipoprotein biosynthesis (signal peptide cleavage).</text>
</comment>
<feature type="transmembrane region" description="Helical" evidence="9">
    <location>
        <begin position="67"/>
        <end position="88"/>
    </location>
</feature>
<feature type="active site" evidence="9">
    <location>
        <position position="141"/>
    </location>
</feature>
<feature type="transmembrane region" description="Helical" evidence="9">
    <location>
        <begin position="100"/>
        <end position="117"/>
    </location>
</feature>
<reference evidence="11 12" key="1">
    <citation type="submission" date="2019-04" db="EMBL/GenBank/DDBJ databases">
        <authorList>
            <person name="Li M."/>
            <person name="Gao C."/>
        </authorList>
    </citation>
    <scope>NUCLEOTIDE SEQUENCE [LARGE SCALE GENOMIC DNA]</scope>
    <source>
        <strain evidence="11 12">BGMRC 2031</strain>
    </source>
</reference>
<comment type="similarity">
    <text evidence="1 9 10">Belongs to the peptidase A8 family.</text>
</comment>
<evidence type="ECO:0000256" key="9">
    <source>
        <dbReference type="HAMAP-Rule" id="MF_00161"/>
    </source>
</evidence>
<gene>
    <name evidence="9" type="primary">lspA</name>
    <name evidence="11" type="ORF">FCN80_01295</name>
</gene>
<dbReference type="Pfam" id="PF01252">
    <property type="entry name" value="Peptidase_A8"/>
    <property type="match status" value="1"/>
</dbReference>
<keyword evidence="5 9" id="KW-0064">Aspartyl protease</keyword>
<evidence type="ECO:0000256" key="1">
    <source>
        <dbReference type="ARBA" id="ARBA00006139"/>
    </source>
</evidence>
<dbReference type="InterPro" id="IPR001872">
    <property type="entry name" value="Peptidase_A8"/>
</dbReference>
<feature type="transmembrane region" description="Helical" evidence="9">
    <location>
        <begin position="12"/>
        <end position="30"/>
    </location>
</feature>
<dbReference type="Proteomes" id="UP000305202">
    <property type="component" value="Unassembled WGS sequence"/>
</dbReference>
<protein>
    <recommendedName>
        <fullName evidence="9">Lipoprotein signal peptidase</fullName>
        <ecNumber evidence="9">3.4.23.36</ecNumber>
    </recommendedName>
    <alternativeName>
        <fullName evidence="9">Prolipoprotein signal peptidase</fullName>
    </alternativeName>
    <alternativeName>
        <fullName evidence="9">Signal peptidase II</fullName>
        <shortName evidence="9">SPase II</shortName>
    </alternativeName>
</protein>
<keyword evidence="11" id="KW-0449">Lipoprotein</keyword>
<comment type="catalytic activity">
    <reaction evidence="9">
        <text>Release of signal peptides from bacterial membrane prolipoproteins. Hydrolyzes -Xaa-Yaa-Zaa-|-(S,diacylglyceryl)Cys-, in which Xaa is hydrophobic (preferably Leu), and Yaa (Ala or Ser) and Zaa (Gly or Ala) have small, neutral side chains.</text>
        <dbReference type="EC" id="3.4.23.36"/>
    </reaction>
</comment>
<comment type="caution">
    <text evidence="11">The sequence shown here is derived from an EMBL/GenBank/DDBJ whole genome shotgun (WGS) entry which is preliminary data.</text>
</comment>
<keyword evidence="8 9" id="KW-0472">Membrane</keyword>
<dbReference type="PANTHER" id="PTHR33695">
    <property type="entry name" value="LIPOPROTEIN SIGNAL PEPTIDASE"/>
    <property type="match status" value="1"/>
</dbReference>
<dbReference type="GO" id="GO:0004190">
    <property type="term" value="F:aspartic-type endopeptidase activity"/>
    <property type="evidence" value="ECO:0007669"/>
    <property type="project" value="UniProtKB-EC"/>
</dbReference>
<proteinExistence type="inferred from homology"/>
<keyword evidence="2 9" id="KW-1003">Cell membrane</keyword>
<evidence type="ECO:0000256" key="8">
    <source>
        <dbReference type="ARBA" id="ARBA00023136"/>
    </source>
</evidence>
<feature type="active site" evidence="9">
    <location>
        <position position="123"/>
    </location>
</feature>
<dbReference type="HAMAP" id="MF_00161">
    <property type="entry name" value="LspA"/>
    <property type="match status" value="1"/>
</dbReference>
<evidence type="ECO:0000256" key="6">
    <source>
        <dbReference type="ARBA" id="ARBA00022801"/>
    </source>
</evidence>